<dbReference type="Pfam" id="PF01872">
    <property type="entry name" value="RibD_C"/>
    <property type="match status" value="1"/>
</dbReference>
<dbReference type="InterPro" id="IPR002734">
    <property type="entry name" value="RibDG_C"/>
</dbReference>
<dbReference type="OrthoDB" id="2313602at2"/>
<dbReference type="GO" id="GO:0009231">
    <property type="term" value="P:riboflavin biosynthetic process"/>
    <property type="evidence" value="ECO:0007669"/>
    <property type="project" value="InterPro"/>
</dbReference>
<proteinExistence type="predicted"/>
<sequence length="200" mass="21660">MSDVYLTMAMSLDGFITGPDDNAENPAGTNGMRLMNWLGGGAEPGAEGPNAFRPKYPHSQQVFDESMATGAVIAGRRTADFAGYWGGDHHNGVPIFVPTHQPPAENPYERVHYVTDGIASCVEQAKQAAGGRDVMMHGANTGQEALKAGVLDLIEIQLRPVLLGRGRRLFDGLPSEHTDLELVRTLEDPGVLHLRYAVRR</sequence>
<organism evidence="2 3">
    <name type="scientific">Jiangella alba</name>
    <dbReference type="NCBI Taxonomy" id="561176"/>
    <lineage>
        <taxon>Bacteria</taxon>
        <taxon>Bacillati</taxon>
        <taxon>Actinomycetota</taxon>
        <taxon>Actinomycetes</taxon>
        <taxon>Jiangellales</taxon>
        <taxon>Jiangellaceae</taxon>
        <taxon>Jiangella</taxon>
    </lineage>
</organism>
<feature type="domain" description="Bacterial bifunctional deaminase-reductase C-terminal" evidence="1">
    <location>
        <begin position="4"/>
        <end position="189"/>
    </location>
</feature>
<gene>
    <name evidence="2" type="ORF">SAMN04488561_3336</name>
</gene>
<evidence type="ECO:0000313" key="2">
    <source>
        <dbReference type="EMBL" id="SEE91441.1"/>
    </source>
</evidence>
<dbReference type="SUPFAM" id="SSF53597">
    <property type="entry name" value="Dihydrofolate reductase-like"/>
    <property type="match status" value="1"/>
</dbReference>
<dbReference type="Proteomes" id="UP000181980">
    <property type="component" value="Unassembled WGS sequence"/>
</dbReference>
<protein>
    <submittedName>
        <fullName evidence="2">Dihydrofolate reductase</fullName>
    </submittedName>
</protein>
<dbReference type="STRING" id="561176.SAMN04488561_3336"/>
<keyword evidence="3" id="KW-1185">Reference proteome</keyword>
<name>A0A1H5MS28_9ACTN</name>
<dbReference type="Gene3D" id="3.40.430.10">
    <property type="entry name" value="Dihydrofolate Reductase, subunit A"/>
    <property type="match status" value="1"/>
</dbReference>
<dbReference type="InterPro" id="IPR024072">
    <property type="entry name" value="DHFR-like_dom_sf"/>
</dbReference>
<dbReference type="RefSeq" id="WP_069111624.1">
    <property type="nucleotide sequence ID" value="NZ_FNUC01000003.1"/>
</dbReference>
<dbReference type="GO" id="GO:0008703">
    <property type="term" value="F:5-amino-6-(5-phosphoribosylamino)uracil reductase activity"/>
    <property type="evidence" value="ECO:0007669"/>
    <property type="project" value="InterPro"/>
</dbReference>
<evidence type="ECO:0000313" key="3">
    <source>
        <dbReference type="Proteomes" id="UP000181980"/>
    </source>
</evidence>
<accession>A0A1H5MS28</accession>
<reference evidence="3" key="1">
    <citation type="submission" date="2016-10" db="EMBL/GenBank/DDBJ databases">
        <authorList>
            <person name="Varghese N."/>
            <person name="Submissions S."/>
        </authorList>
    </citation>
    <scope>NUCLEOTIDE SEQUENCE [LARGE SCALE GENOMIC DNA]</scope>
    <source>
        <strain evidence="3">DSM 45237</strain>
    </source>
</reference>
<dbReference type="AlphaFoldDB" id="A0A1H5MS28"/>
<evidence type="ECO:0000259" key="1">
    <source>
        <dbReference type="Pfam" id="PF01872"/>
    </source>
</evidence>
<dbReference type="EMBL" id="FNUC01000003">
    <property type="protein sequence ID" value="SEE91441.1"/>
    <property type="molecule type" value="Genomic_DNA"/>
</dbReference>